<evidence type="ECO:0000256" key="1">
    <source>
        <dbReference type="ARBA" id="ARBA00022612"/>
    </source>
</evidence>
<dbReference type="Proteomes" id="UP000009891">
    <property type="component" value="Unassembled WGS sequence"/>
</dbReference>
<protein>
    <recommendedName>
        <fullName evidence="2">Terminase large subunit gp17-like C-terminal domain-containing protein</fullName>
    </recommendedName>
</protein>
<dbReference type="RefSeq" id="WP_006555450.1">
    <property type="nucleotide sequence ID" value="NZ_JH992936.1"/>
</dbReference>
<organism evidence="3 4">
    <name type="scientific">Veillonella seminalis ACS-216-V-Col6b</name>
    <dbReference type="NCBI Taxonomy" id="883156"/>
    <lineage>
        <taxon>Bacteria</taxon>
        <taxon>Bacillati</taxon>
        <taxon>Bacillota</taxon>
        <taxon>Negativicutes</taxon>
        <taxon>Veillonellales</taxon>
        <taxon>Veillonellaceae</taxon>
        <taxon>Veillonella</taxon>
    </lineage>
</organism>
<dbReference type="HOGENOM" id="CLU_029599_0_0_9"/>
<dbReference type="InterPro" id="IPR035421">
    <property type="entry name" value="Terminase_6C"/>
</dbReference>
<evidence type="ECO:0000259" key="2">
    <source>
        <dbReference type="Pfam" id="PF17289"/>
    </source>
</evidence>
<keyword evidence="1" id="KW-1188">Viral release from host cell</keyword>
<dbReference type="AlphaFoldDB" id="K9D362"/>
<dbReference type="Pfam" id="PF17289">
    <property type="entry name" value="Terminase_6C"/>
    <property type="match status" value="1"/>
</dbReference>
<gene>
    <name evidence="3" type="ORF">HMPREF9282_00550</name>
</gene>
<dbReference type="Gene3D" id="3.30.420.240">
    <property type="match status" value="1"/>
</dbReference>
<sequence>MDTRELMADAYRLSRDDLIVFKRLFMPVEDEEEKPPAWFHYEWCDILLNGKKHYAVEGFRESGKSSYVLRAFPIHCLVFPSKQRQYIVVIMSNQRRASRKLKEIANEYLTNDLFNLNLVKVNEQSEKAFEVVVSDNGQEITLRIEAYGKGGSVRGLNWNDHRPNIVLIDDPQDISDAQSDTIQDTDYEWFLSDVIFLSKKSRIFFIGNNLGEKCLIERVISNKELLDFEAARIPIMNEEGQSNWEERYPVEDIIDEKEKWRRLGELEIWEREKMCIAISPDRQMFKKEYFKYYAPNELKLEGCSVYIAVDLAISEKETADYTSICAVAVNGENQWFVLDIDYGRYDPSQTIDAIFKMVTKYRPIYVGVEKVAYQASVKHYLEKEMPKRNIWFTVKDLEAQGKKELRISVLQPRFKTGNIWFPMGANFLTELESELLSFPKGLHDDLPDSLSYISQIAIPPVNSFDTVATDDIPFGGAL</sequence>
<evidence type="ECO:0000313" key="3">
    <source>
        <dbReference type="EMBL" id="EKU78753.1"/>
    </source>
</evidence>
<dbReference type="EMBL" id="AHAF01000003">
    <property type="protein sequence ID" value="EKU78753.1"/>
    <property type="molecule type" value="Genomic_DNA"/>
</dbReference>
<proteinExistence type="predicted"/>
<dbReference type="eggNOG" id="COG5362">
    <property type="taxonomic scope" value="Bacteria"/>
</dbReference>
<name>K9D362_9FIRM</name>
<dbReference type="InterPro" id="IPR006517">
    <property type="entry name" value="Phage_terminase_lsu-like_C"/>
</dbReference>
<comment type="caution">
    <text evidence="3">The sequence shown here is derived from an EMBL/GenBank/DDBJ whole genome shotgun (WGS) entry which is preliminary data.</text>
</comment>
<feature type="domain" description="Terminase large subunit gp17-like C-terminal" evidence="2">
    <location>
        <begin position="307"/>
        <end position="453"/>
    </location>
</feature>
<dbReference type="PATRIC" id="fig|883156.3.peg.536"/>
<accession>K9D362</accession>
<dbReference type="NCBIfam" id="TIGR01630">
    <property type="entry name" value="psiM2_ORF9"/>
    <property type="match status" value="1"/>
</dbReference>
<dbReference type="STRING" id="883156.HMPREF9282_00550"/>
<evidence type="ECO:0000313" key="4">
    <source>
        <dbReference type="Proteomes" id="UP000009891"/>
    </source>
</evidence>
<reference evidence="3 4" key="1">
    <citation type="submission" date="2012-09" db="EMBL/GenBank/DDBJ databases">
        <title>The Genome Sequence of Veillonella ratti ACS-216-V-COL6B.</title>
        <authorList>
            <consortium name="The Broad Institute Genome Sequencing Platform"/>
            <person name="Earl A."/>
            <person name="Ward D."/>
            <person name="Feldgarden M."/>
            <person name="Gevers D."/>
            <person name="Saerens B."/>
            <person name="Vaneechoutte M."/>
            <person name="Walker B."/>
            <person name="Young S.K."/>
            <person name="Zeng Q."/>
            <person name="Gargeya S."/>
            <person name="Fitzgerald M."/>
            <person name="Haas B."/>
            <person name="Abouelleil A."/>
            <person name="Alvarado L."/>
            <person name="Arachchi H.M."/>
            <person name="Berlin A."/>
            <person name="Chapman S.B."/>
            <person name="Goldberg J."/>
            <person name="Griggs A."/>
            <person name="Gujja S."/>
            <person name="Hansen M."/>
            <person name="Howarth C."/>
            <person name="Imamovic A."/>
            <person name="Larimer J."/>
            <person name="McCowen C."/>
            <person name="Montmayeur A."/>
            <person name="Murphy C."/>
            <person name="Neiman D."/>
            <person name="Pearson M."/>
            <person name="Priest M."/>
            <person name="Roberts A."/>
            <person name="Saif S."/>
            <person name="Shea T."/>
            <person name="Sisk P."/>
            <person name="Sykes S."/>
            <person name="Wortman J."/>
            <person name="Nusbaum C."/>
            <person name="Birren B."/>
        </authorList>
    </citation>
    <scope>NUCLEOTIDE SEQUENCE [LARGE SCALE GENOMIC DNA]</scope>
    <source>
        <strain evidence="3 4">ACS-216-V-Col6b</strain>
    </source>
</reference>
<keyword evidence="4" id="KW-1185">Reference proteome</keyword>
<dbReference type="OrthoDB" id="378710at2"/>